<dbReference type="EMBL" id="MHJI01000008">
    <property type="protein sequence ID" value="OGY66272.1"/>
    <property type="molecule type" value="Genomic_DNA"/>
</dbReference>
<name>A0A1G1ZNX6_9BACT</name>
<dbReference type="PANTHER" id="PTHR30121">
    <property type="entry name" value="UNCHARACTERIZED PROTEIN YJGR-RELATED"/>
    <property type="match status" value="1"/>
</dbReference>
<dbReference type="SUPFAM" id="SSF52540">
    <property type="entry name" value="P-loop containing nucleoside triphosphate hydrolases"/>
    <property type="match status" value="1"/>
</dbReference>
<dbReference type="Gene3D" id="3.40.50.300">
    <property type="entry name" value="P-loop containing nucleotide triphosphate hydrolases"/>
    <property type="match status" value="2"/>
</dbReference>
<proteinExistence type="predicted"/>
<feature type="compositionally biased region" description="Polar residues" evidence="1">
    <location>
        <begin position="444"/>
        <end position="457"/>
    </location>
</feature>
<evidence type="ECO:0000313" key="4">
    <source>
        <dbReference type="Proteomes" id="UP000178517"/>
    </source>
</evidence>
<gene>
    <name evidence="3" type="ORF">A3A04_02475</name>
</gene>
<evidence type="ECO:0000259" key="2">
    <source>
        <dbReference type="Pfam" id="PF10412"/>
    </source>
</evidence>
<dbReference type="AlphaFoldDB" id="A0A1G1ZNX6"/>
<sequence>MNTDLVLFGQTNFRNKPVRFGIKTDDRRRHMYAVGKTGMGKTTMLENMIIADIRAGRGLGFIDPHGESAEKILDFIPEERLDDVIYFNPSDIDFPIPFNPLEQVGTEHRHVVASGIMGVFKKIWPDVWSARMEYILNNALLALLEFPGSTLLGIMRILSDKEYRKRVVDNLKDPVVKSFWVNEFAKYTQKLETEATAAIQNKVGQFVTNPLIRNILGQSRSSINMRKFMDEGKILIVNLSKGKIGEDNSALLGSMIITKIQLAAMSRADISEEQRPYTKDFFLYVDEFQNFATDSFASILSEARKYRLCLILAHQYIEQLSEKVKPAIFGNVGTIVTFRVGAEDAEFLEKEFSPEFVAADIVNLNKQNIYVKLMIDGAASRPFSAQTLPPFPKPEKVYKDVILENSRSTYATPKRVVEQAIASEWIGDGKEAAEERVVRRDEQSLGSTLVGNGSDVSQYGGERPFRKPLREKKPVSKVNIDDLRKAIEDSLTKSQEEKDSSKQ</sequence>
<comment type="caution">
    <text evidence="3">The sequence shown here is derived from an EMBL/GenBank/DDBJ whole genome shotgun (WGS) entry which is preliminary data.</text>
</comment>
<protein>
    <recommendedName>
        <fullName evidence="2">Type IV secretion system coupling protein TraD DNA-binding domain-containing protein</fullName>
    </recommendedName>
</protein>
<dbReference type="InterPro" id="IPR027417">
    <property type="entry name" value="P-loop_NTPase"/>
</dbReference>
<feature type="domain" description="Type IV secretion system coupling protein TraD DNA-binding" evidence="2">
    <location>
        <begin position="24"/>
        <end position="341"/>
    </location>
</feature>
<dbReference type="CDD" id="cd01127">
    <property type="entry name" value="TrwB_TraG_TraD_VirD4"/>
    <property type="match status" value="1"/>
</dbReference>
<reference evidence="3 4" key="1">
    <citation type="journal article" date="2016" name="Nat. Commun.">
        <title>Thousands of microbial genomes shed light on interconnected biogeochemical processes in an aquifer system.</title>
        <authorList>
            <person name="Anantharaman K."/>
            <person name="Brown C.T."/>
            <person name="Hug L.A."/>
            <person name="Sharon I."/>
            <person name="Castelle C.J."/>
            <person name="Probst A.J."/>
            <person name="Thomas B.C."/>
            <person name="Singh A."/>
            <person name="Wilkins M.J."/>
            <person name="Karaoz U."/>
            <person name="Brodie E.L."/>
            <person name="Williams K.H."/>
            <person name="Hubbard S.S."/>
            <person name="Banfield J.F."/>
        </authorList>
    </citation>
    <scope>NUCLEOTIDE SEQUENCE [LARGE SCALE GENOMIC DNA]</scope>
</reference>
<dbReference type="PANTHER" id="PTHR30121:SF6">
    <property type="entry name" value="SLR6007 PROTEIN"/>
    <property type="match status" value="1"/>
</dbReference>
<evidence type="ECO:0000313" key="3">
    <source>
        <dbReference type="EMBL" id="OGY66272.1"/>
    </source>
</evidence>
<dbReference type="Pfam" id="PF10412">
    <property type="entry name" value="TrwB_AAD_bind"/>
    <property type="match status" value="1"/>
</dbReference>
<dbReference type="Proteomes" id="UP000178517">
    <property type="component" value="Unassembled WGS sequence"/>
</dbReference>
<evidence type="ECO:0000256" key="1">
    <source>
        <dbReference type="SAM" id="MobiDB-lite"/>
    </source>
</evidence>
<feature type="compositionally biased region" description="Basic and acidic residues" evidence="1">
    <location>
        <begin position="471"/>
        <end position="481"/>
    </location>
</feature>
<dbReference type="InterPro" id="IPR051162">
    <property type="entry name" value="T4SS_component"/>
</dbReference>
<dbReference type="InterPro" id="IPR019476">
    <property type="entry name" value="T4SS_TraD_DNA-bd"/>
</dbReference>
<accession>A0A1G1ZNX6</accession>
<organism evidence="3 4">
    <name type="scientific">Candidatus Harrisonbacteria bacterium RIFCSPLOWO2_01_FULL_40_28</name>
    <dbReference type="NCBI Taxonomy" id="1798406"/>
    <lineage>
        <taxon>Bacteria</taxon>
        <taxon>Candidatus Harrisoniibacteriota</taxon>
    </lineage>
</organism>
<feature type="region of interest" description="Disordered" evidence="1">
    <location>
        <begin position="440"/>
        <end position="481"/>
    </location>
</feature>
<dbReference type="STRING" id="1798406.A3A04_02475"/>